<feature type="compositionally biased region" description="Basic and acidic residues" evidence="1">
    <location>
        <begin position="188"/>
        <end position="208"/>
    </location>
</feature>
<feature type="non-terminal residue" evidence="2">
    <location>
        <position position="389"/>
    </location>
</feature>
<feature type="compositionally biased region" description="Basic residues" evidence="1">
    <location>
        <begin position="28"/>
        <end position="39"/>
    </location>
</feature>
<feature type="compositionally biased region" description="Basic residues" evidence="1">
    <location>
        <begin position="344"/>
        <end position="355"/>
    </location>
</feature>
<evidence type="ECO:0000313" key="2">
    <source>
        <dbReference type="EMBL" id="CAA9533676.1"/>
    </source>
</evidence>
<protein>
    <submittedName>
        <fullName evidence="2">Threonine dehydrogenase and related Zn-dependent dehydrogenases</fullName>
    </submittedName>
</protein>
<feature type="region of interest" description="Disordered" evidence="1">
    <location>
        <begin position="1"/>
        <end position="86"/>
    </location>
</feature>
<reference evidence="2" key="1">
    <citation type="submission" date="2020-02" db="EMBL/GenBank/DDBJ databases">
        <authorList>
            <person name="Meier V. D."/>
        </authorList>
    </citation>
    <scope>NUCLEOTIDE SEQUENCE</scope>
    <source>
        <strain evidence="2">AVDCRST_MAG05</strain>
    </source>
</reference>
<feature type="compositionally biased region" description="Low complexity" evidence="1">
    <location>
        <begin position="143"/>
        <end position="152"/>
    </location>
</feature>
<name>A0A6J4TWA5_9ACTN</name>
<proteinExistence type="predicted"/>
<feature type="compositionally biased region" description="Basic residues" evidence="1">
    <location>
        <begin position="259"/>
        <end position="272"/>
    </location>
</feature>
<feature type="compositionally biased region" description="Basic residues" evidence="1">
    <location>
        <begin position="66"/>
        <end position="86"/>
    </location>
</feature>
<dbReference type="EMBL" id="CADCVM010000504">
    <property type="protein sequence ID" value="CAA9533676.1"/>
    <property type="molecule type" value="Genomic_DNA"/>
</dbReference>
<sequence length="389" mass="43676">EGGSLARQGRRKGGQRPGPGDPGADRRHSARHLDRHLRVRPPPLLQALPAHARGGHHRARADGHRRGGGPRRRAHPTRRPRGRTLQHKLRALLLLRPEPLLPVRDHARHRQARRDGEPARAGQGRQPLRLHARLRRRARRAGRVPARPAGPLRSHKGPRGAAGRALPLPLRRAADELAGRRLRGRTGGGDRRDLGPRPDRPDVRQDRHAHGRRARHRRGQRPRAPHDGLQTRRPDHRLLGGRQRQGRHFGPHGREGRGLRHRRRGHGGRRVARGFDPPGHQGTARPGDGAARLDVRRQARRDPLAHGRVRRPHPGLPARGPLRHADPAAHGPGEREAVGGRHNAAPHRRGPSRRRGPQDPHHDPRRRAARVRDLPEETGRRHQVRAQAL</sequence>
<feature type="region of interest" description="Disordered" evidence="1">
    <location>
        <begin position="102"/>
        <end position="389"/>
    </location>
</feature>
<feature type="compositionally biased region" description="Basic and acidic residues" evidence="1">
    <location>
        <begin position="370"/>
        <end position="380"/>
    </location>
</feature>
<dbReference type="AlphaFoldDB" id="A0A6J4TWA5"/>
<feature type="compositionally biased region" description="Basic and acidic residues" evidence="1">
    <location>
        <begin position="291"/>
        <end position="305"/>
    </location>
</feature>
<gene>
    <name evidence="2" type="ORF">AVDCRST_MAG05-4648</name>
</gene>
<evidence type="ECO:0000256" key="1">
    <source>
        <dbReference type="SAM" id="MobiDB-lite"/>
    </source>
</evidence>
<organism evidence="2">
    <name type="scientific">uncultured Rubrobacteraceae bacterium</name>
    <dbReference type="NCBI Taxonomy" id="349277"/>
    <lineage>
        <taxon>Bacteria</taxon>
        <taxon>Bacillati</taxon>
        <taxon>Actinomycetota</taxon>
        <taxon>Rubrobacteria</taxon>
        <taxon>Rubrobacterales</taxon>
        <taxon>Rubrobacteraceae</taxon>
        <taxon>environmental samples</taxon>
    </lineage>
</organism>
<accession>A0A6J4TWA5</accession>
<feature type="compositionally biased region" description="Basic residues" evidence="1">
    <location>
        <begin position="209"/>
        <end position="223"/>
    </location>
</feature>
<feature type="compositionally biased region" description="Basic residues" evidence="1">
    <location>
        <begin position="128"/>
        <end position="142"/>
    </location>
</feature>
<feature type="compositionally biased region" description="Basic and acidic residues" evidence="1">
    <location>
        <begin position="323"/>
        <end position="339"/>
    </location>
</feature>
<feature type="non-terminal residue" evidence="2">
    <location>
        <position position="1"/>
    </location>
</feature>
<feature type="compositionally biased region" description="Basic and acidic residues" evidence="1">
    <location>
        <begin position="224"/>
        <end position="238"/>
    </location>
</feature>